<dbReference type="InterPro" id="IPR041457">
    <property type="entry name" value="CxC2_KDZ-assoc"/>
</dbReference>
<dbReference type="Proteomes" id="UP000613580">
    <property type="component" value="Unassembled WGS sequence"/>
</dbReference>
<evidence type="ECO:0000259" key="1">
    <source>
        <dbReference type="Pfam" id="PF18803"/>
    </source>
</evidence>
<dbReference type="Pfam" id="PF18758">
    <property type="entry name" value="KDZ"/>
    <property type="match status" value="1"/>
</dbReference>
<dbReference type="Pfam" id="PF18803">
    <property type="entry name" value="CxC2"/>
    <property type="match status" value="1"/>
</dbReference>
<keyword evidence="3" id="KW-1185">Reference proteome</keyword>
<dbReference type="PANTHER" id="PTHR33104">
    <property type="entry name" value="SI:DKEY-29D5.2"/>
    <property type="match status" value="1"/>
</dbReference>
<sequence>MAPPKRSFTPPPGTAQGIFSLASMLQKTEDKPMVAFHDIVSADGRRAHRLSVPMGGPPSPIKNARLAQMATPSRSLFAESDVPMVPVSDTESYKMSLWLDDDGAGLQEPLAKKPDGDTAVSDEGSPADPALATWLAEYRDIFLGVLLWTDGRGAAAKTSHCRRCSRGPALVRCVECLSEMVCADCCVAMHDENPLHWVEMWTGEYFKRISLQSLGLRIQLGHPPRETCSIPRSTSTNFTVIHTNGIHTLLRRRWYPATVDQPNTCATFSCLDTAQTLSLQAKISTYDYYASLEWLTDGSGKKPSDRYRVLLRLLRQWRHLLMLKRAGRGHEEGGVAATLPGELALRCPACPRPGVNLPEGWENARQQDQCLYTLFIAIDACFRLKRRMVSSFAKDPSLGAGAAYMVEWEPYRQFLLTITDQVEISTCTGFRALDYANTKFSRGYSVTGVGMCICARHEFVFPNGVADLQKGERYGNMDYVFASVMRHTSRQLRIIASYDIACQWFKNLAPRLAKLPKFIRLHIVLHLFRFVVPKMHIKAHTLACQLLFSLYLAPGSGQTDGEGIERFLDDHWGFSNWRKLVGLPSLLRRRLDGAHVELQQQEAAFSAFSDRQSQHIDAWTASVHNFEAPLPADAPAPPNPYEVVVPGLSERELRQKLAKEEEQQPEALKIHTITPSTFIAFGLHIEEQQEHIRIQAELRTAGSSPSPVDLEALRRKCDEDQKTWRDLLATYSPASLVRLQRLKLADNVLSENVPLLFPSALSAAERESGCQPGIVSIEIAFREAQCREALVKLRNQLHIKSRLVLYKKVHSQHQGANTRSRAITFWALCNAQHTGSNPEVQCAPQGLNLHLAGCQHPASRRISALF</sequence>
<evidence type="ECO:0000313" key="3">
    <source>
        <dbReference type="Proteomes" id="UP000613580"/>
    </source>
</evidence>
<dbReference type="AlphaFoldDB" id="A0A8H6TCN6"/>
<accession>A0A8H6TCN6</accession>
<dbReference type="PANTHER" id="PTHR33104:SF2">
    <property type="entry name" value="CXC3 LIKE CYSTEINE CLUSTER DOMAIN-CONTAINING PROTEIN"/>
    <property type="match status" value="1"/>
</dbReference>
<dbReference type="CDD" id="cd19757">
    <property type="entry name" value="Bbox1"/>
    <property type="match status" value="1"/>
</dbReference>
<proteinExistence type="predicted"/>
<organism evidence="2 3">
    <name type="scientific">Mycena chlorophos</name>
    <name type="common">Agaric fungus</name>
    <name type="synonym">Agaricus chlorophos</name>
    <dbReference type="NCBI Taxonomy" id="658473"/>
    <lineage>
        <taxon>Eukaryota</taxon>
        <taxon>Fungi</taxon>
        <taxon>Dikarya</taxon>
        <taxon>Basidiomycota</taxon>
        <taxon>Agaricomycotina</taxon>
        <taxon>Agaricomycetes</taxon>
        <taxon>Agaricomycetidae</taxon>
        <taxon>Agaricales</taxon>
        <taxon>Marasmiineae</taxon>
        <taxon>Mycenaceae</taxon>
        <taxon>Mycena</taxon>
    </lineage>
</organism>
<dbReference type="InterPro" id="IPR040521">
    <property type="entry name" value="KDZ"/>
</dbReference>
<dbReference type="OrthoDB" id="3214502at2759"/>
<dbReference type="EMBL" id="JACAZE010000006">
    <property type="protein sequence ID" value="KAF7313390.1"/>
    <property type="molecule type" value="Genomic_DNA"/>
</dbReference>
<protein>
    <submittedName>
        <fullName evidence="2">CxC2 domain-containing protein</fullName>
    </submittedName>
</protein>
<reference evidence="2" key="1">
    <citation type="submission" date="2020-05" db="EMBL/GenBank/DDBJ databases">
        <title>Mycena genomes resolve the evolution of fungal bioluminescence.</title>
        <authorList>
            <person name="Tsai I.J."/>
        </authorList>
    </citation>
    <scope>NUCLEOTIDE SEQUENCE</scope>
    <source>
        <strain evidence="2">110903Hualien_Pintung</strain>
    </source>
</reference>
<gene>
    <name evidence="2" type="ORF">HMN09_00494800</name>
</gene>
<evidence type="ECO:0000313" key="2">
    <source>
        <dbReference type="EMBL" id="KAF7313390.1"/>
    </source>
</evidence>
<feature type="domain" description="CxC2-like cysteine cluster KDZ transposase-associated" evidence="1">
    <location>
        <begin position="211"/>
        <end position="299"/>
    </location>
</feature>
<comment type="caution">
    <text evidence="2">The sequence shown here is derived from an EMBL/GenBank/DDBJ whole genome shotgun (WGS) entry which is preliminary data.</text>
</comment>
<name>A0A8H6TCN6_MYCCL</name>